<feature type="compositionally biased region" description="Basic and acidic residues" evidence="3">
    <location>
        <begin position="375"/>
        <end position="386"/>
    </location>
</feature>
<feature type="compositionally biased region" description="Low complexity" evidence="3">
    <location>
        <begin position="12"/>
        <end position="34"/>
    </location>
</feature>
<dbReference type="InterPro" id="IPR000504">
    <property type="entry name" value="RRM_dom"/>
</dbReference>
<dbReference type="PANTHER" id="PTHR23236:SF11">
    <property type="entry name" value="EUKARYOTIC TRANSLATION INITIATION FACTOR 4H"/>
    <property type="match status" value="1"/>
</dbReference>
<dbReference type="EMBL" id="BSXT01002644">
    <property type="protein sequence ID" value="GMF50036.1"/>
    <property type="molecule type" value="Genomic_DNA"/>
</dbReference>
<feature type="region of interest" description="Disordered" evidence="3">
    <location>
        <begin position="324"/>
        <end position="447"/>
    </location>
</feature>
<sequence>MTDEPQQAASDSSNEAAPASGSSAASSAGASLGGRVRRTTQKFTFAQAKGDEPEEFAPPAGSGTKLRDMEFVCSNVRAEGGGASRFEAVLTESWGALALQVEALGKKQLDMIKQLYSVMYGRRFQIKNSGTHEFLILALCFVSKQQSENEPAKKKRRTTKKKAAATEEEEEEEEDHEATESEGEESASDFEEPEKPSKKRKTTRRPKKSRTVESDNEDDDEGEKENNSNADKDEEQPAAEPEEECTEAKKEEPETEQLDADVRSKVREIIASGNAEELTVKKSKRETPEPEVAALEPEVAAAVKQQVQNQSASGLADVFASSAASFGKKASYAPAVKAETEERKEAKEVKDKKKDVVDGNKKEKKEKKKAKKEKKKQEQEQGRDEHETETEEEKSQETETEVEKSEGEKEAAEEEAGKADDGEKKKKNKKQKKKKSEEADEETEPAIEDEKMARTVFVGNVSLDATQKDIKNHFSVCGKVESVRLRHLPIAGCAVGEAGNQKLMMKVCANKKILTTAKDNCNAYVIFSEESSVEAALKLNGTKIRVDRGEPVIDAGRSVFIGNVPFKCTDEQMVLFFTRRLRTEEEPEPIENVRLIRDRESGLGKGFGYLLLKSPALVAKTLALRNLKMETRELRVQVCGKRFKNKRGEETTKEKFEGLRASAGAKARIQLKRKAGIDNLNRGVATKKMKRAAAAAGLGKKLKPKHAARKAAKAAAEAAAAAAKGNGSKKRKHDHSDSKKADKPKSKKPKHAARKAEKAAKAKK</sequence>
<feature type="compositionally biased region" description="Basic residues" evidence="3">
    <location>
        <begin position="153"/>
        <end position="163"/>
    </location>
</feature>
<feature type="compositionally biased region" description="Acidic residues" evidence="3">
    <location>
        <begin position="214"/>
        <end position="223"/>
    </location>
</feature>
<name>A0A9W6Y1Q7_9STRA</name>
<reference evidence="5" key="1">
    <citation type="submission" date="2023-04" db="EMBL/GenBank/DDBJ databases">
        <title>Phytophthora fragariaefolia NBRC 109709.</title>
        <authorList>
            <person name="Ichikawa N."/>
            <person name="Sato H."/>
            <person name="Tonouchi N."/>
        </authorList>
    </citation>
    <scope>NUCLEOTIDE SEQUENCE</scope>
    <source>
        <strain evidence="5">NBRC 109709</strain>
    </source>
</reference>
<feature type="compositionally biased region" description="Low complexity" evidence="3">
    <location>
        <begin position="324"/>
        <end position="337"/>
    </location>
</feature>
<feature type="compositionally biased region" description="Basic and acidic residues" evidence="3">
    <location>
        <begin position="734"/>
        <end position="744"/>
    </location>
</feature>
<evidence type="ECO:0000313" key="6">
    <source>
        <dbReference type="Proteomes" id="UP001165121"/>
    </source>
</evidence>
<accession>A0A9W6Y1Q7</accession>
<dbReference type="InterPro" id="IPR035979">
    <property type="entry name" value="RBD_domain_sf"/>
</dbReference>
<proteinExistence type="predicted"/>
<feature type="compositionally biased region" description="Basic and acidic residues" evidence="3">
    <location>
        <begin position="393"/>
        <end position="424"/>
    </location>
</feature>
<dbReference type="Gene3D" id="3.30.70.330">
    <property type="match status" value="2"/>
</dbReference>
<evidence type="ECO:0000259" key="4">
    <source>
        <dbReference type="PROSITE" id="PS50102"/>
    </source>
</evidence>
<dbReference type="PANTHER" id="PTHR23236">
    <property type="entry name" value="EUKARYOTIC TRANSLATION INITIATION FACTOR 4B/4H"/>
    <property type="match status" value="1"/>
</dbReference>
<dbReference type="SUPFAM" id="SSF54928">
    <property type="entry name" value="RNA-binding domain, RBD"/>
    <property type="match status" value="2"/>
</dbReference>
<feature type="region of interest" description="Disordered" evidence="3">
    <location>
        <begin position="147"/>
        <end position="293"/>
    </location>
</feature>
<dbReference type="CDD" id="cd12394">
    <property type="entry name" value="RRM1_RBM34"/>
    <property type="match status" value="1"/>
</dbReference>
<feature type="compositionally biased region" description="Acidic residues" evidence="3">
    <location>
        <begin position="438"/>
        <end position="447"/>
    </location>
</feature>
<feature type="compositionally biased region" description="Basic and acidic residues" evidence="3">
    <location>
        <begin position="754"/>
        <end position="764"/>
    </location>
</feature>
<keyword evidence="1 2" id="KW-0694">RNA-binding</keyword>
<dbReference type="AlphaFoldDB" id="A0A9W6Y1Q7"/>
<feature type="domain" description="RRM" evidence="4">
    <location>
        <begin position="454"/>
        <end position="551"/>
    </location>
</feature>
<gene>
    <name evidence="5" type="ORF">Pfra01_001986600</name>
</gene>
<feature type="domain" description="RRM" evidence="4">
    <location>
        <begin position="557"/>
        <end position="641"/>
    </location>
</feature>
<dbReference type="PROSITE" id="PS50102">
    <property type="entry name" value="RRM"/>
    <property type="match status" value="2"/>
</dbReference>
<feature type="compositionally biased region" description="Acidic residues" evidence="3">
    <location>
        <begin position="166"/>
        <end position="192"/>
    </location>
</feature>
<feature type="region of interest" description="Disordered" evidence="3">
    <location>
        <begin position="1"/>
        <end position="63"/>
    </location>
</feature>
<evidence type="ECO:0000256" key="3">
    <source>
        <dbReference type="SAM" id="MobiDB-lite"/>
    </source>
</evidence>
<feature type="compositionally biased region" description="Basic residues" evidence="3">
    <location>
        <begin position="700"/>
        <end position="712"/>
    </location>
</feature>
<dbReference type="Proteomes" id="UP001165121">
    <property type="component" value="Unassembled WGS sequence"/>
</dbReference>
<feature type="compositionally biased region" description="Basic residues" evidence="3">
    <location>
        <begin position="364"/>
        <end position="374"/>
    </location>
</feature>
<keyword evidence="6" id="KW-1185">Reference proteome</keyword>
<dbReference type="OrthoDB" id="442677at2759"/>
<dbReference type="InterPro" id="IPR012677">
    <property type="entry name" value="Nucleotide-bd_a/b_plait_sf"/>
</dbReference>
<evidence type="ECO:0000313" key="5">
    <source>
        <dbReference type="EMBL" id="GMF50036.1"/>
    </source>
</evidence>
<feature type="compositionally biased region" description="Acidic residues" evidence="3">
    <location>
        <begin position="232"/>
        <end position="245"/>
    </location>
</feature>
<dbReference type="Pfam" id="PF00076">
    <property type="entry name" value="RRM_1"/>
    <property type="match status" value="1"/>
</dbReference>
<evidence type="ECO:0000256" key="2">
    <source>
        <dbReference type="PROSITE-ProRule" id="PRU00176"/>
    </source>
</evidence>
<protein>
    <submittedName>
        <fullName evidence="5">Unnamed protein product</fullName>
    </submittedName>
</protein>
<dbReference type="GO" id="GO:0003723">
    <property type="term" value="F:RNA binding"/>
    <property type="evidence" value="ECO:0007669"/>
    <property type="project" value="UniProtKB-UniRule"/>
</dbReference>
<feature type="compositionally biased region" description="Low complexity" evidence="3">
    <location>
        <begin position="713"/>
        <end position="724"/>
    </location>
</feature>
<feature type="compositionally biased region" description="Polar residues" evidence="3">
    <location>
        <begin position="1"/>
        <end position="11"/>
    </location>
</feature>
<dbReference type="SMART" id="SM00360">
    <property type="entry name" value="RRM"/>
    <property type="match status" value="2"/>
</dbReference>
<feature type="compositionally biased region" description="Basic residues" evidence="3">
    <location>
        <begin position="197"/>
        <end position="209"/>
    </location>
</feature>
<feature type="compositionally biased region" description="Basic residues" evidence="3">
    <location>
        <begin position="425"/>
        <end position="434"/>
    </location>
</feature>
<evidence type="ECO:0000256" key="1">
    <source>
        <dbReference type="ARBA" id="ARBA00022884"/>
    </source>
</evidence>
<feature type="region of interest" description="Disordered" evidence="3">
    <location>
        <begin position="695"/>
        <end position="764"/>
    </location>
</feature>
<comment type="caution">
    <text evidence="5">The sequence shown here is derived from an EMBL/GenBank/DDBJ whole genome shotgun (WGS) entry which is preliminary data.</text>
</comment>
<organism evidence="5 6">
    <name type="scientific">Phytophthora fragariaefolia</name>
    <dbReference type="NCBI Taxonomy" id="1490495"/>
    <lineage>
        <taxon>Eukaryota</taxon>
        <taxon>Sar</taxon>
        <taxon>Stramenopiles</taxon>
        <taxon>Oomycota</taxon>
        <taxon>Peronosporomycetes</taxon>
        <taxon>Peronosporales</taxon>
        <taxon>Peronosporaceae</taxon>
        <taxon>Phytophthora</taxon>
    </lineage>
</organism>
<feature type="compositionally biased region" description="Basic and acidic residues" evidence="3">
    <location>
        <begin position="338"/>
        <end position="363"/>
    </location>
</feature>